<dbReference type="OrthoDB" id="4475372at2"/>
<accession>A0A4P7GLM8</accession>
<feature type="region of interest" description="Disordered" evidence="1">
    <location>
        <begin position="1"/>
        <end position="63"/>
    </location>
</feature>
<dbReference type="AlphaFoldDB" id="A0A4P7GLM8"/>
<dbReference type="KEGG" id="noy:EXE57_10880"/>
<keyword evidence="3" id="KW-1185">Reference proteome</keyword>
<sequence>MDGGRTGYASRMSEHPRDESSDPSLDDGTSTDWSGEGGAVPEGPATDPDDGSDEVDAHDGPSS</sequence>
<gene>
    <name evidence="2" type="ORF">EXE57_10880</name>
</gene>
<protein>
    <submittedName>
        <fullName evidence="2">Uncharacterized protein</fullName>
    </submittedName>
</protein>
<reference evidence="2 3" key="1">
    <citation type="submission" date="2019-03" db="EMBL/GenBank/DDBJ databases">
        <title>Three New Species of Nocardioides, Nocardioides euryhalodurans sp. nov., Nocardioides seonyuensis sp. nov. and Nocardioides eburneoflavus sp. nov., Iolated from Soil.</title>
        <authorList>
            <person name="Roh S.G."/>
            <person name="Lee C."/>
            <person name="Kim M.-K."/>
            <person name="Kim S.B."/>
        </authorList>
    </citation>
    <scope>NUCLEOTIDE SEQUENCE [LARGE SCALE GENOMIC DNA]</scope>
    <source>
        <strain evidence="2 3">MMS17-SY117</strain>
    </source>
</reference>
<dbReference type="Proteomes" id="UP000294894">
    <property type="component" value="Chromosome"/>
</dbReference>
<dbReference type="EMBL" id="CP038267">
    <property type="protein sequence ID" value="QBR92724.1"/>
    <property type="molecule type" value="Genomic_DNA"/>
</dbReference>
<name>A0A4P7GLM8_9ACTN</name>
<evidence type="ECO:0000313" key="2">
    <source>
        <dbReference type="EMBL" id="QBR92724.1"/>
    </source>
</evidence>
<organism evidence="2 3">
    <name type="scientific">Nocardioides euryhalodurans</name>
    <dbReference type="NCBI Taxonomy" id="2518370"/>
    <lineage>
        <taxon>Bacteria</taxon>
        <taxon>Bacillati</taxon>
        <taxon>Actinomycetota</taxon>
        <taxon>Actinomycetes</taxon>
        <taxon>Propionibacteriales</taxon>
        <taxon>Nocardioidaceae</taxon>
        <taxon>Nocardioides</taxon>
    </lineage>
</organism>
<evidence type="ECO:0000256" key="1">
    <source>
        <dbReference type="SAM" id="MobiDB-lite"/>
    </source>
</evidence>
<evidence type="ECO:0000313" key="3">
    <source>
        <dbReference type="Proteomes" id="UP000294894"/>
    </source>
</evidence>
<proteinExistence type="predicted"/>